<proteinExistence type="predicted"/>
<evidence type="ECO:0000256" key="1">
    <source>
        <dbReference type="SAM" id="MobiDB-lite"/>
    </source>
</evidence>
<feature type="region of interest" description="Disordered" evidence="1">
    <location>
        <begin position="1"/>
        <end position="87"/>
    </location>
</feature>
<sequence>KKTLEKIFQQRQDKHVITTLPNPDPSGDRLVPDTERDRANTSSRRENPNNNITRSISSGEEDYGEHGDNAYYQEAQDPNKDDDSGMSFDFIALHNLDT</sequence>
<name>A0AAF0QDX4_SOLVR</name>
<evidence type="ECO:0000313" key="2">
    <source>
        <dbReference type="EMBL" id="WMV19500.1"/>
    </source>
</evidence>
<organism evidence="2 3">
    <name type="scientific">Solanum verrucosum</name>
    <dbReference type="NCBI Taxonomy" id="315347"/>
    <lineage>
        <taxon>Eukaryota</taxon>
        <taxon>Viridiplantae</taxon>
        <taxon>Streptophyta</taxon>
        <taxon>Embryophyta</taxon>
        <taxon>Tracheophyta</taxon>
        <taxon>Spermatophyta</taxon>
        <taxon>Magnoliopsida</taxon>
        <taxon>eudicotyledons</taxon>
        <taxon>Gunneridae</taxon>
        <taxon>Pentapetalae</taxon>
        <taxon>asterids</taxon>
        <taxon>lamiids</taxon>
        <taxon>Solanales</taxon>
        <taxon>Solanaceae</taxon>
        <taxon>Solanoideae</taxon>
        <taxon>Solaneae</taxon>
        <taxon>Solanum</taxon>
    </lineage>
</organism>
<keyword evidence="3" id="KW-1185">Reference proteome</keyword>
<feature type="compositionally biased region" description="Basic and acidic residues" evidence="1">
    <location>
        <begin position="26"/>
        <end position="47"/>
    </location>
</feature>
<evidence type="ECO:0000313" key="3">
    <source>
        <dbReference type="Proteomes" id="UP001234989"/>
    </source>
</evidence>
<feature type="compositionally biased region" description="Polar residues" evidence="1">
    <location>
        <begin position="48"/>
        <end position="58"/>
    </location>
</feature>
<dbReference type="AlphaFoldDB" id="A0AAF0QDX4"/>
<gene>
    <name evidence="2" type="ORF">MTR67_012885</name>
</gene>
<feature type="non-terminal residue" evidence="2">
    <location>
        <position position="1"/>
    </location>
</feature>
<dbReference type="Proteomes" id="UP001234989">
    <property type="component" value="Chromosome 3"/>
</dbReference>
<accession>A0AAF0QDX4</accession>
<protein>
    <submittedName>
        <fullName evidence="2">Uncharacterized protein</fullName>
    </submittedName>
</protein>
<dbReference type="EMBL" id="CP133614">
    <property type="protein sequence ID" value="WMV19500.1"/>
    <property type="molecule type" value="Genomic_DNA"/>
</dbReference>
<reference evidence="2" key="1">
    <citation type="submission" date="2023-08" db="EMBL/GenBank/DDBJ databases">
        <title>A de novo genome assembly of Solanum verrucosum Schlechtendal, a Mexican diploid species geographically isolated from the other diploid A-genome species in potato relatives.</title>
        <authorList>
            <person name="Hosaka K."/>
        </authorList>
    </citation>
    <scope>NUCLEOTIDE SEQUENCE</scope>
    <source>
        <tissue evidence="2">Young leaves</tissue>
    </source>
</reference>